<accession>A6UP90</accession>
<dbReference type="STRING" id="406327.Mevan_0404"/>
<dbReference type="EMBL" id="CP000742">
    <property type="protein sequence ID" value="ABR54312.1"/>
    <property type="molecule type" value="Genomic_DNA"/>
</dbReference>
<evidence type="ECO:0000313" key="3">
    <source>
        <dbReference type="Proteomes" id="UP000001107"/>
    </source>
</evidence>
<evidence type="ECO:0000313" key="2">
    <source>
        <dbReference type="EMBL" id="ABR54312.1"/>
    </source>
</evidence>
<dbReference type="HOGENOM" id="CLU_025996_0_9_2"/>
<proteinExistence type="predicted"/>
<dbReference type="PANTHER" id="PTHR22916:SF3">
    <property type="entry name" value="UDP-GLCNAC:BETAGAL BETA-1,3-N-ACETYLGLUCOSAMINYLTRANSFERASE-LIKE PROTEIN 1"/>
    <property type="match status" value="1"/>
</dbReference>
<dbReference type="Pfam" id="PF00535">
    <property type="entry name" value="Glycos_transf_2"/>
    <property type="match status" value="1"/>
</dbReference>
<dbReference type="InterPro" id="IPR001173">
    <property type="entry name" value="Glyco_trans_2-like"/>
</dbReference>
<name>A6UP90_METVS</name>
<dbReference type="GO" id="GO:0016758">
    <property type="term" value="F:hexosyltransferase activity"/>
    <property type="evidence" value="ECO:0007669"/>
    <property type="project" value="UniProtKB-ARBA"/>
</dbReference>
<organism evidence="2 3">
    <name type="scientific">Methanococcus vannielii (strain ATCC 35089 / DSM 1224 / JCM 13029 / OCM 148 / SB)</name>
    <dbReference type="NCBI Taxonomy" id="406327"/>
    <lineage>
        <taxon>Archaea</taxon>
        <taxon>Methanobacteriati</taxon>
        <taxon>Methanobacteriota</taxon>
        <taxon>Methanomada group</taxon>
        <taxon>Methanococci</taxon>
        <taxon>Methanococcales</taxon>
        <taxon>Methanococcaceae</taxon>
        <taxon>Methanococcus</taxon>
    </lineage>
</organism>
<feature type="domain" description="Glycosyltransferase 2-like" evidence="1">
    <location>
        <begin position="7"/>
        <end position="171"/>
    </location>
</feature>
<reference evidence="2" key="1">
    <citation type="submission" date="2007-06" db="EMBL/GenBank/DDBJ databases">
        <title>Complete sequence of Methanococcus vannielii SB.</title>
        <authorList>
            <consortium name="US DOE Joint Genome Institute"/>
            <person name="Copeland A."/>
            <person name="Lucas S."/>
            <person name="Lapidus A."/>
            <person name="Barry K."/>
            <person name="Glavina del Rio T."/>
            <person name="Dalin E."/>
            <person name="Tice H."/>
            <person name="Pitluck S."/>
            <person name="Chain P."/>
            <person name="Malfatti S."/>
            <person name="Shin M."/>
            <person name="Vergez L."/>
            <person name="Schmutz J."/>
            <person name="Larimer F."/>
            <person name="Land M."/>
            <person name="Hauser L."/>
            <person name="Kyrpides N."/>
            <person name="Anderson I."/>
            <person name="Sieprawska-Lupa M."/>
            <person name="Whitman W.B."/>
            <person name="Richardson P."/>
        </authorList>
    </citation>
    <scope>NUCLEOTIDE SEQUENCE [LARGE SCALE GENOMIC DNA]</scope>
    <source>
        <strain evidence="2">SB</strain>
    </source>
</reference>
<dbReference type="Gene3D" id="3.90.550.10">
    <property type="entry name" value="Spore Coat Polysaccharide Biosynthesis Protein SpsA, Chain A"/>
    <property type="match status" value="1"/>
</dbReference>
<protein>
    <submittedName>
        <fullName evidence="2">Glycosyl transferase family 2</fullName>
    </submittedName>
</protein>
<evidence type="ECO:0000259" key="1">
    <source>
        <dbReference type="Pfam" id="PF00535"/>
    </source>
</evidence>
<dbReference type="Proteomes" id="UP000001107">
    <property type="component" value="Chromosome"/>
</dbReference>
<dbReference type="CAZy" id="GT2">
    <property type="family name" value="Glycosyltransferase Family 2"/>
</dbReference>
<dbReference type="RefSeq" id="WP_011972215.1">
    <property type="nucleotide sequence ID" value="NC_009634.1"/>
</dbReference>
<dbReference type="GeneID" id="5325636"/>
<dbReference type="eggNOG" id="arCOG01381">
    <property type="taxonomic scope" value="Archaea"/>
</dbReference>
<dbReference type="OrthoDB" id="46222at2157"/>
<keyword evidence="3" id="KW-1185">Reference proteome</keyword>
<sequence>MEFKKVSVIMSVYNEKEEYLKKAIESILTQTYQNFEFIIILDNPLNNNAKNIILNYKKNDKRIIFLENTENLGLAKSLNRGIEIANGEYIARMDSDDISVKNRFEKQVEYLLNMAEVDLLFTWTCLIDENDKYSGKFKPENKFCNNLKKYFFEKHLFAHPTLMTRSEVLKKLKYSSDFRYSQDLDLWFRSINENLNFNILEEPLLKYRTVTESLAYHIFKQKRGSKYTFKVFNKNISKYYNNYYFVKRYIYYLLKVIIFNCVPEKILELLLILKRRLNKIFSN</sequence>
<dbReference type="InterPro" id="IPR029044">
    <property type="entry name" value="Nucleotide-diphossugar_trans"/>
</dbReference>
<dbReference type="SUPFAM" id="SSF53448">
    <property type="entry name" value="Nucleotide-diphospho-sugar transferases"/>
    <property type="match status" value="1"/>
</dbReference>
<dbReference type="AlphaFoldDB" id="A6UP90"/>
<dbReference type="PANTHER" id="PTHR22916">
    <property type="entry name" value="GLYCOSYLTRANSFERASE"/>
    <property type="match status" value="1"/>
</dbReference>
<gene>
    <name evidence="2" type="ordered locus">Mevan_0404</name>
</gene>
<dbReference type="KEGG" id="mvn:Mevan_0404"/>
<keyword evidence="2" id="KW-0808">Transferase</keyword>